<evidence type="ECO:0000256" key="4">
    <source>
        <dbReference type="ARBA" id="ARBA00022989"/>
    </source>
</evidence>
<dbReference type="STRING" id="330214.NIDE2390"/>
<feature type="transmembrane region" description="Helical" evidence="6">
    <location>
        <begin position="176"/>
        <end position="196"/>
    </location>
</feature>
<evidence type="ECO:0000256" key="1">
    <source>
        <dbReference type="ARBA" id="ARBA00004651"/>
    </source>
</evidence>
<reference evidence="7 8" key="1">
    <citation type="journal article" date="2010" name="Proc. Natl. Acad. Sci. U.S.A.">
        <title>A Nitrospira metagenome illuminates the physiology and evolution of globally important nitrite-oxidizing bacteria.</title>
        <authorList>
            <person name="Lucker S."/>
            <person name="Wagner M."/>
            <person name="Maixner F."/>
            <person name="Pelletier E."/>
            <person name="Koch H."/>
            <person name="Vacherie B."/>
            <person name="Rattei T."/>
            <person name="Sinninghe Damste J."/>
            <person name="Spieck E."/>
            <person name="Le Paslier D."/>
            <person name="Daims H."/>
        </authorList>
    </citation>
    <scope>NUCLEOTIDE SEQUENCE [LARGE SCALE GENOMIC DNA]</scope>
</reference>
<dbReference type="PANTHER" id="PTHR30250:SF26">
    <property type="entry name" value="PSMA PROTEIN"/>
    <property type="match status" value="1"/>
</dbReference>
<evidence type="ECO:0000313" key="7">
    <source>
        <dbReference type="EMBL" id="CBK42101.1"/>
    </source>
</evidence>
<dbReference type="OrthoDB" id="2864264at2"/>
<keyword evidence="2" id="KW-1003">Cell membrane</keyword>
<dbReference type="KEGG" id="nde:NIDE2390"/>
<keyword evidence="5 6" id="KW-0472">Membrane</keyword>
<evidence type="ECO:0000256" key="3">
    <source>
        <dbReference type="ARBA" id="ARBA00022692"/>
    </source>
</evidence>
<name>D8PFR4_9BACT</name>
<feature type="transmembrane region" description="Helical" evidence="6">
    <location>
        <begin position="106"/>
        <end position="127"/>
    </location>
</feature>
<protein>
    <recommendedName>
        <fullName evidence="9">Polysaccharide biosynthesis protein</fullName>
    </recommendedName>
</protein>
<dbReference type="EMBL" id="FP929003">
    <property type="protein sequence ID" value="CBK42101.1"/>
    <property type="molecule type" value="Genomic_DNA"/>
</dbReference>
<organism evidence="7 8">
    <name type="scientific">Nitrospira defluvii</name>
    <dbReference type="NCBI Taxonomy" id="330214"/>
    <lineage>
        <taxon>Bacteria</taxon>
        <taxon>Pseudomonadati</taxon>
        <taxon>Nitrospirota</taxon>
        <taxon>Nitrospiria</taxon>
        <taxon>Nitrospirales</taxon>
        <taxon>Nitrospiraceae</taxon>
        <taxon>Nitrospira</taxon>
    </lineage>
</organism>
<evidence type="ECO:0000313" key="8">
    <source>
        <dbReference type="Proteomes" id="UP000001660"/>
    </source>
</evidence>
<evidence type="ECO:0008006" key="9">
    <source>
        <dbReference type="Google" id="ProtNLM"/>
    </source>
</evidence>
<feature type="transmembrane region" description="Helical" evidence="6">
    <location>
        <begin position="327"/>
        <end position="350"/>
    </location>
</feature>
<sequence>MKFIQYFHSATGWLAIALFLRLGSGILLLPLILRYVPENQLGLWYVFLSVGNAAVMIDLGFSKTAIRSVSALWAGAGQLTAQGVALADRAMPNYGGVRDLLAAMRLLYLLMALVVALYLIIADYFLIPWGAVSDLTPNSPRFAWYVYAAGQVVTAYTRWQIPVLSGIGKMRLSQQYVAASTVIYLGTAAFLLVIGYELLGIAIGQLVQIVLGRILFANALKRFVPVSLTRISLSKLFSIVSTIWPNTWRHGCMILSGTLVASTNTLIVANQLGLEQASRFGLSQQLFGLLEQLAGILVAAKIADLTALQVQGKLDAMRRMVLPRLSASWLLFSAGAFVIILIGPSILHLLDSKTSLLTPAALQLFAAERFFQFNQNQHVRLVVATNRIPFLTGYIVSMLLVPPLAWLGASYAGIMGLIAANFIVQWLYNNPVSAFHAANDLGFGVMEYYRAAIMSLAEKFGRLKSMCTVVL</sequence>
<feature type="transmembrane region" description="Helical" evidence="6">
    <location>
        <begin position="12"/>
        <end position="36"/>
    </location>
</feature>
<dbReference type="eggNOG" id="COG2244">
    <property type="taxonomic scope" value="Bacteria"/>
</dbReference>
<evidence type="ECO:0000256" key="5">
    <source>
        <dbReference type="ARBA" id="ARBA00023136"/>
    </source>
</evidence>
<feature type="transmembrane region" description="Helical" evidence="6">
    <location>
        <begin position="42"/>
        <end position="61"/>
    </location>
</feature>
<dbReference type="AlphaFoldDB" id="D8PFR4"/>
<dbReference type="Proteomes" id="UP000001660">
    <property type="component" value="Chromosome"/>
</dbReference>
<feature type="transmembrane region" description="Helical" evidence="6">
    <location>
        <begin position="202"/>
        <end position="220"/>
    </location>
</feature>
<proteinExistence type="predicted"/>
<dbReference type="PANTHER" id="PTHR30250">
    <property type="entry name" value="PST FAMILY PREDICTED COLANIC ACID TRANSPORTER"/>
    <property type="match status" value="1"/>
</dbReference>
<dbReference type="HOGENOM" id="CLU_044198_0_0_0"/>
<keyword evidence="3 6" id="KW-0812">Transmembrane</keyword>
<evidence type="ECO:0000256" key="6">
    <source>
        <dbReference type="SAM" id="Phobius"/>
    </source>
</evidence>
<dbReference type="GO" id="GO:0005886">
    <property type="term" value="C:plasma membrane"/>
    <property type="evidence" value="ECO:0007669"/>
    <property type="project" value="UniProtKB-SubCell"/>
</dbReference>
<feature type="transmembrane region" description="Helical" evidence="6">
    <location>
        <begin position="142"/>
        <end position="164"/>
    </location>
</feature>
<keyword evidence="4 6" id="KW-1133">Transmembrane helix</keyword>
<dbReference type="InterPro" id="IPR050833">
    <property type="entry name" value="Poly_Biosynth_Transport"/>
</dbReference>
<gene>
    <name evidence="7" type="ORF">NIDE2390</name>
</gene>
<keyword evidence="8" id="KW-1185">Reference proteome</keyword>
<comment type="subcellular location">
    <subcellularLocation>
        <location evidence="1">Cell membrane</location>
        <topology evidence="1">Multi-pass membrane protein</topology>
    </subcellularLocation>
</comment>
<feature type="transmembrane region" description="Helical" evidence="6">
    <location>
        <begin position="404"/>
        <end position="424"/>
    </location>
</feature>
<evidence type="ECO:0000256" key="2">
    <source>
        <dbReference type="ARBA" id="ARBA00022475"/>
    </source>
</evidence>
<accession>D8PFR4</accession>